<sequence>MTSTAHREAAEIFIDTWSLHGRVVSHNYMYHREIFADVGKHLAARFGGTGISVCDLGCGDACHFSNALRDSPCIT</sequence>
<gene>
    <name evidence="1" type="ORF">MCNOR_2058</name>
</gene>
<dbReference type="EMBL" id="OX458332">
    <property type="protein sequence ID" value="CAI8827240.1"/>
    <property type="molecule type" value="Genomic_DNA"/>
</dbReference>
<accession>A0AA35UQW8</accession>
<reference evidence="1" key="1">
    <citation type="submission" date="2023-03" db="EMBL/GenBank/DDBJ databases">
        <authorList>
            <person name="Pearce D."/>
        </authorList>
    </citation>
    <scope>NUCLEOTIDE SEQUENCE</scope>
    <source>
        <strain evidence="1">Mc</strain>
    </source>
</reference>
<dbReference type="Proteomes" id="UP001158598">
    <property type="component" value="Chromosome"/>
</dbReference>
<organism evidence="1 2">
    <name type="scientific">Methylococcus capsulatus</name>
    <dbReference type="NCBI Taxonomy" id="414"/>
    <lineage>
        <taxon>Bacteria</taxon>
        <taxon>Pseudomonadati</taxon>
        <taxon>Pseudomonadota</taxon>
        <taxon>Gammaproteobacteria</taxon>
        <taxon>Methylococcales</taxon>
        <taxon>Methylococcaceae</taxon>
        <taxon>Methylococcus</taxon>
    </lineage>
</organism>
<dbReference type="RefSeq" id="WP_017366190.1">
    <property type="nucleotide sequence ID" value="NZ_CP079096.1"/>
</dbReference>
<proteinExistence type="predicted"/>
<evidence type="ECO:0000313" key="2">
    <source>
        <dbReference type="Proteomes" id="UP001158598"/>
    </source>
</evidence>
<protein>
    <submittedName>
        <fullName evidence="1">Uncharacterized protein</fullName>
    </submittedName>
</protein>
<dbReference type="AlphaFoldDB" id="A0AA35UQW8"/>
<name>A0AA35UQW8_METCP</name>
<evidence type="ECO:0000313" key="1">
    <source>
        <dbReference type="EMBL" id="CAI8827240.1"/>
    </source>
</evidence>